<keyword evidence="3" id="KW-1185">Reference proteome</keyword>
<keyword evidence="1" id="KW-0472">Membrane</keyword>
<evidence type="ECO:0000313" key="3">
    <source>
        <dbReference type="Proteomes" id="UP000327439"/>
    </source>
</evidence>
<accession>A0A5J5S699</accession>
<feature type="transmembrane region" description="Helical" evidence="1">
    <location>
        <begin position="43"/>
        <end position="62"/>
    </location>
</feature>
<evidence type="ECO:0000313" key="2">
    <source>
        <dbReference type="EMBL" id="KAB2038044.1"/>
    </source>
</evidence>
<protein>
    <submittedName>
        <fullName evidence="2">Uncharacterized protein</fullName>
    </submittedName>
</protein>
<feature type="non-terminal residue" evidence="2">
    <location>
        <position position="1"/>
    </location>
</feature>
<dbReference type="EMBL" id="CM018217">
    <property type="protein sequence ID" value="KAB2038044.1"/>
    <property type="molecule type" value="Genomic_DNA"/>
</dbReference>
<keyword evidence="1" id="KW-0812">Transmembrane</keyword>
<name>A0A5J5S699_GOSBA</name>
<reference evidence="3" key="1">
    <citation type="journal article" date="2020" name="Nat. Genet.">
        <title>Genomic diversifications of five Gossypium allopolyploid species and their impact on cotton improvement.</title>
        <authorList>
            <person name="Chen Z.J."/>
            <person name="Sreedasyam A."/>
            <person name="Ando A."/>
            <person name="Song Q."/>
            <person name="De Santiago L.M."/>
            <person name="Hulse-Kemp A.M."/>
            <person name="Ding M."/>
            <person name="Ye W."/>
            <person name="Kirkbride R.C."/>
            <person name="Jenkins J."/>
            <person name="Plott C."/>
            <person name="Lovell J."/>
            <person name="Lin Y.M."/>
            <person name="Vaughn R."/>
            <person name="Liu B."/>
            <person name="Simpson S."/>
            <person name="Scheffler B.E."/>
            <person name="Wen L."/>
            <person name="Saski C.A."/>
            <person name="Grover C.E."/>
            <person name="Hu G."/>
            <person name="Conover J.L."/>
            <person name="Carlson J.W."/>
            <person name="Shu S."/>
            <person name="Boston L.B."/>
            <person name="Williams M."/>
            <person name="Peterson D.G."/>
            <person name="McGee K."/>
            <person name="Jones D.C."/>
            <person name="Wendel J.F."/>
            <person name="Stelly D.M."/>
            <person name="Grimwood J."/>
            <person name="Schmutz J."/>
        </authorList>
    </citation>
    <scope>NUCLEOTIDE SEQUENCE [LARGE SCALE GENOMIC DNA]</scope>
    <source>
        <strain evidence="3">cv. 3-79</strain>
    </source>
</reference>
<sequence length="102" mass="11991">TTNVAILNGAVFFHKSVFFPLPAPRSQPLIPLSKSLIRHSQRGLVLVLRFLVLRFFIWFFYLKRKDSFRFLVNIHTKTEKTKKEKNIPILFFGQASIRVFDP</sequence>
<gene>
    <name evidence="2" type="ORF">ES319_D03G117800v1</name>
</gene>
<organism evidence="2 3">
    <name type="scientific">Gossypium barbadense</name>
    <name type="common">Sea Island cotton</name>
    <name type="synonym">Hibiscus barbadensis</name>
    <dbReference type="NCBI Taxonomy" id="3634"/>
    <lineage>
        <taxon>Eukaryota</taxon>
        <taxon>Viridiplantae</taxon>
        <taxon>Streptophyta</taxon>
        <taxon>Embryophyta</taxon>
        <taxon>Tracheophyta</taxon>
        <taxon>Spermatophyta</taxon>
        <taxon>Magnoliopsida</taxon>
        <taxon>eudicotyledons</taxon>
        <taxon>Gunneridae</taxon>
        <taxon>Pentapetalae</taxon>
        <taxon>rosids</taxon>
        <taxon>malvids</taxon>
        <taxon>Malvales</taxon>
        <taxon>Malvaceae</taxon>
        <taxon>Malvoideae</taxon>
        <taxon>Gossypium</taxon>
    </lineage>
</organism>
<proteinExistence type="predicted"/>
<evidence type="ECO:0000256" key="1">
    <source>
        <dbReference type="SAM" id="Phobius"/>
    </source>
</evidence>
<keyword evidence="1" id="KW-1133">Transmembrane helix</keyword>
<dbReference type="Proteomes" id="UP000327439">
    <property type="component" value="Chromosome D03"/>
</dbReference>
<dbReference type="AlphaFoldDB" id="A0A5J5S699"/>